<evidence type="ECO:0000256" key="1">
    <source>
        <dbReference type="SAM" id="MobiDB-lite"/>
    </source>
</evidence>
<organism evidence="2">
    <name type="scientific">Arundo donax</name>
    <name type="common">Giant reed</name>
    <name type="synonym">Donax arundinaceus</name>
    <dbReference type="NCBI Taxonomy" id="35708"/>
    <lineage>
        <taxon>Eukaryota</taxon>
        <taxon>Viridiplantae</taxon>
        <taxon>Streptophyta</taxon>
        <taxon>Embryophyta</taxon>
        <taxon>Tracheophyta</taxon>
        <taxon>Spermatophyta</taxon>
        <taxon>Magnoliopsida</taxon>
        <taxon>Liliopsida</taxon>
        <taxon>Poales</taxon>
        <taxon>Poaceae</taxon>
        <taxon>PACMAD clade</taxon>
        <taxon>Arundinoideae</taxon>
        <taxon>Arundineae</taxon>
        <taxon>Arundo</taxon>
    </lineage>
</organism>
<protein>
    <submittedName>
        <fullName evidence="2">Uncharacterized protein</fullName>
    </submittedName>
</protein>
<dbReference type="EMBL" id="GBRH01216076">
    <property type="protein sequence ID" value="JAD81819.1"/>
    <property type="molecule type" value="Transcribed_RNA"/>
</dbReference>
<feature type="region of interest" description="Disordered" evidence="1">
    <location>
        <begin position="1"/>
        <end position="64"/>
    </location>
</feature>
<reference evidence="2" key="2">
    <citation type="journal article" date="2015" name="Data Brief">
        <title>Shoot transcriptome of the giant reed, Arundo donax.</title>
        <authorList>
            <person name="Barrero R.A."/>
            <person name="Guerrero F.D."/>
            <person name="Moolhuijzen P."/>
            <person name="Goolsby J.A."/>
            <person name="Tidwell J."/>
            <person name="Bellgard S.E."/>
            <person name="Bellgard M.I."/>
        </authorList>
    </citation>
    <scope>NUCLEOTIDE SEQUENCE</scope>
    <source>
        <tissue evidence="2">Shoot tissue taken approximately 20 cm above the soil surface</tissue>
    </source>
</reference>
<sequence>MARRRNQSREEGAIPGGAAARTRLKTHPKRPIFRDDAQEAEGEILGQAGRGTRSLGHQDLESGS</sequence>
<feature type="compositionally biased region" description="Basic residues" evidence="1">
    <location>
        <begin position="22"/>
        <end position="31"/>
    </location>
</feature>
<accession>A0A0A9CZR9</accession>
<proteinExistence type="predicted"/>
<evidence type="ECO:0000313" key="2">
    <source>
        <dbReference type="EMBL" id="JAD81819.1"/>
    </source>
</evidence>
<name>A0A0A9CZR9_ARUDO</name>
<dbReference type="AlphaFoldDB" id="A0A0A9CZR9"/>
<reference evidence="2" key="1">
    <citation type="submission" date="2014-09" db="EMBL/GenBank/DDBJ databases">
        <authorList>
            <person name="Magalhaes I.L.F."/>
            <person name="Oliveira U."/>
            <person name="Santos F.R."/>
            <person name="Vidigal T.H.D.A."/>
            <person name="Brescovit A.D."/>
            <person name="Santos A.J."/>
        </authorList>
    </citation>
    <scope>NUCLEOTIDE SEQUENCE</scope>
    <source>
        <tissue evidence="2">Shoot tissue taken approximately 20 cm above the soil surface</tissue>
    </source>
</reference>